<evidence type="ECO:0000313" key="1">
    <source>
        <dbReference type="EMBL" id="PTQ36848.1"/>
    </source>
</evidence>
<evidence type="ECO:0000313" key="2">
    <source>
        <dbReference type="Proteomes" id="UP000244005"/>
    </source>
</evidence>
<gene>
    <name evidence="1" type="ORF">MARPO_0061s0095</name>
</gene>
<dbReference type="EMBL" id="KZ772733">
    <property type="protein sequence ID" value="PTQ36848.1"/>
    <property type="molecule type" value="Genomic_DNA"/>
</dbReference>
<reference evidence="2" key="1">
    <citation type="journal article" date="2017" name="Cell">
        <title>Insights into land plant evolution garnered from the Marchantia polymorpha genome.</title>
        <authorList>
            <person name="Bowman J.L."/>
            <person name="Kohchi T."/>
            <person name="Yamato K.T."/>
            <person name="Jenkins J."/>
            <person name="Shu S."/>
            <person name="Ishizaki K."/>
            <person name="Yamaoka S."/>
            <person name="Nishihama R."/>
            <person name="Nakamura Y."/>
            <person name="Berger F."/>
            <person name="Adam C."/>
            <person name="Aki S.S."/>
            <person name="Althoff F."/>
            <person name="Araki T."/>
            <person name="Arteaga-Vazquez M.A."/>
            <person name="Balasubrmanian S."/>
            <person name="Barry K."/>
            <person name="Bauer D."/>
            <person name="Boehm C.R."/>
            <person name="Briginshaw L."/>
            <person name="Caballero-Perez J."/>
            <person name="Catarino B."/>
            <person name="Chen F."/>
            <person name="Chiyoda S."/>
            <person name="Chovatia M."/>
            <person name="Davies K.M."/>
            <person name="Delmans M."/>
            <person name="Demura T."/>
            <person name="Dierschke T."/>
            <person name="Dolan L."/>
            <person name="Dorantes-Acosta A.E."/>
            <person name="Eklund D.M."/>
            <person name="Florent S.N."/>
            <person name="Flores-Sandoval E."/>
            <person name="Fujiyama A."/>
            <person name="Fukuzawa H."/>
            <person name="Galik B."/>
            <person name="Grimanelli D."/>
            <person name="Grimwood J."/>
            <person name="Grossniklaus U."/>
            <person name="Hamada T."/>
            <person name="Haseloff J."/>
            <person name="Hetherington A.J."/>
            <person name="Higo A."/>
            <person name="Hirakawa Y."/>
            <person name="Hundley H.N."/>
            <person name="Ikeda Y."/>
            <person name="Inoue K."/>
            <person name="Inoue S.I."/>
            <person name="Ishida S."/>
            <person name="Jia Q."/>
            <person name="Kakita M."/>
            <person name="Kanazawa T."/>
            <person name="Kawai Y."/>
            <person name="Kawashima T."/>
            <person name="Kennedy M."/>
            <person name="Kinose K."/>
            <person name="Kinoshita T."/>
            <person name="Kohara Y."/>
            <person name="Koide E."/>
            <person name="Komatsu K."/>
            <person name="Kopischke S."/>
            <person name="Kubo M."/>
            <person name="Kyozuka J."/>
            <person name="Lagercrantz U."/>
            <person name="Lin S.S."/>
            <person name="Lindquist E."/>
            <person name="Lipzen A.M."/>
            <person name="Lu C.W."/>
            <person name="De Luna E."/>
            <person name="Martienssen R.A."/>
            <person name="Minamino N."/>
            <person name="Mizutani M."/>
            <person name="Mizutani M."/>
            <person name="Mochizuki N."/>
            <person name="Monte I."/>
            <person name="Mosher R."/>
            <person name="Nagasaki H."/>
            <person name="Nakagami H."/>
            <person name="Naramoto S."/>
            <person name="Nishitani K."/>
            <person name="Ohtani M."/>
            <person name="Okamoto T."/>
            <person name="Okumura M."/>
            <person name="Phillips J."/>
            <person name="Pollak B."/>
            <person name="Reinders A."/>
            <person name="Rovekamp M."/>
            <person name="Sano R."/>
            <person name="Sawa S."/>
            <person name="Schmid M.W."/>
            <person name="Shirakawa M."/>
            <person name="Solano R."/>
            <person name="Spunde A."/>
            <person name="Suetsugu N."/>
            <person name="Sugano S."/>
            <person name="Sugiyama A."/>
            <person name="Sun R."/>
            <person name="Suzuki Y."/>
            <person name="Takenaka M."/>
            <person name="Takezawa D."/>
            <person name="Tomogane H."/>
            <person name="Tsuzuki M."/>
            <person name="Ueda T."/>
            <person name="Umeda M."/>
            <person name="Ward J.M."/>
            <person name="Watanabe Y."/>
            <person name="Yazaki K."/>
            <person name="Yokoyama R."/>
            <person name="Yoshitake Y."/>
            <person name="Yotsui I."/>
            <person name="Zachgo S."/>
            <person name="Schmutz J."/>
        </authorList>
    </citation>
    <scope>NUCLEOTIDE SEQUENCE [LARGE SCALE GENOMIC DNA]</scope>
    <source>
        <strain evidence="2">Tak-1</strain>
    </source>
</reference>
<dbReference type="AlphaFoldDB" id="A0A2R6WSM1"/>
<proteinExistence type="predicted"/>
<dbReference type="Proteomes" id="UP000244005">
    <property type="component" value="Unassembled WGS sequence"/>
</dbReference>
<name>A0A2R6WSM1_MARPO</name>
<accession>A0A2R6WSM1</accession>
<organism evidence="1 2">
    <name type="scientific">Marchantia polymorpha</name>
    <name type="common">Common liverwort</name>
    <name type="synonym">Marchantia aquatica</name>
    <dbReference type="NCBI Taxonomy" id="3197"/>
    <lineage>
        <taxon>Eukaryota</taxon>
        <taxon>Viridiplantae</taxon>
        <taxon>Streptophyta</taxon>
        <taxon>Embryophyta</taxon>
        <taxon>Marchantiophyta</taxon>
        <taxon>Marchantiopsida</taxon>
        <taxon>Marchantiidae</taxon>
        <taxon>Marchantiales</taxon>
        <taxon>Marchantiaceae</taxon>
        <taxon>Marchantia</taxon>
    </lineage>
</organism>
<protein>
    <submittedName>
        <fullName evidence="1">Uncharacterized protein</fullName>
    </submittedName>
</protein>
<sequence>MVPLFYCSIIGYWFNSSRNVSEWTSVFFTFSYDCYFLAVVPAFMPLCASAILVRIPFNQPELLSLSECRHSNKNPLKYSLGLALRFASKIILDTLRNYRGCRS</sequence>
<dbReference type="Gramene" id="Mp1g24260.1">
    <property type="protein sequence ID" value="Mp1g24260.1.cds1"/>
    <property type="gene ID" value="Mp1g24260"/>
</dbReference>
<keyword evidence="2" id="KW-1185">Reference proteome</keyword>